<evidence type="ECO:0000256" key="1">
    <source>
        <dbReference type="ARBA" id="ARBA00006354"/>
    </source>
</evidence>
<dbReference type="PANTHER" id="PTHR32039:SF7">
    <property type="entry name" value="COMPETENCE PROTEIN COMM"/>
    <property type="match status" value="1"/>
</dbReference>
<evidence type="ECO:0000313" key="6">
    <source>
        <dbReference type="Proteomes" id="UP000664654"/>
    </source>
</evidence>
<reference evidence="5" key="1">
    <citation type="submission" date="2021-03" db="EMBL/GenBank/DDBJ databases">
        <title>novel species isolated from a fishpond in China.</title>
        <authorList>
            <person name="Lu H."/>
            <person name="Cai Z."/>
        </authorList>
    </citation>
    <scope>NUCLEOTIDE SEQUENCE</scope>
    <source>
        <strain evidence="5">JCM 30855</strain>
    </source>
</reference>
<organism evidence="5 6">
    <name type="scientific">Bowmanella dokdonensis</name>
    <dbReference type="NCBI Taxonomy" id="751969"/>
    <lineage>
        <taxon>Bacteria</taxon>
        <taxon>Pseudomonadati</taxon>
        <taxon>Pseudomonadota</taxon>
        <taxon>Gammaproteobacteria</taxon>
        <taxon>Alteromonadales</taxon>
        <taxon>Alteromonadaceae</taxon>
        <taxon>Bowmanella</taxon>
    </lineage>
</organism>
<dbReference type="SMART" id="SM00382">
    <property type="entry name" value="AAA"/>
    <property type="match status" value="1"/>
</dbReference>
<dbReference type="EMBL" id="JAFKCV010000005">
    <property type="protein sequence ID" value="MBN7825809.1"/>
    <property type="molecule type" value="Genomic_DNA"/>
</dbReference>
<evidence type="ECO:0000313" key="5">
    <source>
        <dbReference type="EMBL" id="MBN7825809.1"/>
    </source>
</evidence>
<accession>A0A939IR70</accession>
<dbReference type="GO" id="GO:0005524">
    <property type="term" value="F:ATP binding"/>
    <property type="evidence" value="ECO:0007669"/>
    <property type="project" value="UniProtKB-KW"/>
</dbReference>
<dbReference type="InterPro" id="IPR020568">
    <property type="entry name" value="Ribosomal_Su5_D2-typ_SF"/>
</dbReference>
<dbReference type="Pfam" id="PF13541">
    <property type="entry name" value="ChlI"/>
    <property type="match status" value="1"/>
</dbReference>
<dbReference type="InterPro" id="IPR014721">
    <property type="entry name" value="Ribsml_uS5_D2-typ_fold_subgr"/>
</dbReference>
<dbReference type="RefSeq" id="WP_206573918.1">
    <property type="nucleotide sequence ID" value="NZ_JAFKCV010000005.1"/>
</dbReference>
<proteinExistence type="inferred from homology"/>
<dbReference type="GO" id="GO:0003677">
    <property type="term" value="F:DNA binding"/>
    <property type="evidence" value="ECO:0007669"/>
    <property type="project" value="InterPro"/>
</dbReference>
<evidence type="ECO:0000256" key="2">
    <source>
        <dbReference type="ARBA" id="ARBA00022741"/>
    </source>
</evidence>
<dbReference type="InterPro" id="IPR000523">
    <property type="entry name" value="Mg_chelatse_chII-like_cat_dom"/>
</dbReference>
<comment type="similarity">
    <text evidence="1">Belongs to the Mg-chelatase subunits D/I family. ComM subfamily.</text>
</comment>
<feature type="domain" description="MCM C-terminal AAA(+) ATPase" evidence="4">
    <location>
        <begin position="289"/>
        <end position="380"/>
    </location>
</feature>
<sequence length="504" mass="54992">MSLAIVHTRASVGIEAPLIRVEVHLANGLPAFNIVGLPEASVRESRDRVRSALINSGFEFPARRITVNLAPADLPKEGGRFDLPIAVGIIAALGQIPPDRLDQYELTGELALSGELRAITGALPFAYAGQLAGKKLILPADNGQEAGLIQNAEIYPARQLLEVYHHLCGQQPLDLMQVQVPGASCVQEPDLHDIVGQATAKRALEIAAAGAHNILFTGPPGTGKTMLANRLTGILPLMSEAEALETAAIHSITGKPVDLEHWRQRPFRHPHHTSSAVALVGGGSIPRPGEISLAHNGVLFLDELPEFDRKVLDVLREPMESGQVCISRAARQAQFPARFQLVAAMNPSPTGSKDDKRSSPDQILRYLNRLSGPFLDRIDLQVDVPRLPKGTLHQAEQQRGETSRQVKKRVVAAREQQLQRSGKPNSHLSPGEIDQVCPLQATDRAFLQQACDKLGLSVRSYHRILKVSRTIADLQQEKQINQTHLAEAMQYRAFDRMLASLLSQ</sequence>
<name>A0A939IR70_9ALTE</name>
<dbReference type="PRINTS" id="PR01657">
    <property type="entry name" value="MCMFAMILY"/>
</dbReference>
<dbReference type="InterPro" id="IPR045006">
    <property type="entry name" value="CHLI-like"/>
</dbReference>
<dbReference type="Gene3D" id="3.30.230.10">
    <property type="match status" value="1"/>
</dbReference>
<dbReference type="Proteomes" id="UP000664654">
    <property type="component" value="Unassembled WGS sequence"/>
</dbReference>
<dbReference type="PROSITE" id="PS50051">
    <property type="entry name" value="MCM_2"/>
    <property type="match status" value="1"/>
</dbReference>
<dbReference type="SUPFAM" id="SSF52540">
    <property type="entry name" value="P-loop containing nucleoside triphosphate hydrolases"/>
    <property type="match status" value="1"/>
</dbReference>
<dbReference type="AlphaFoldDB" id="A0A939IR70"/>
<dbReference type="NCBIfam" id="TIGR00368">
    <property type="entry name" value="YifB family Mg chelatase-like AAA ATPase"/>
    <property type="match status" value="1"/>
</dbReference>
<protein>
    <submittedName>
        <fullName evidence="5">YifB family Mg chelatase-like AAA ATPase</fullName>
    </submittedName>
</protein>
<dbReference type="PANTHER" id="PTHR32039">
    <property type="entry name" value="MAGNESIUM-CHELATASE SUBUNIT CHLI"/>
    <property type="match status" value="1"/>
</dbReference>
<dbReference type="InterPro" id="IPR027417">
    <property type="entry name" value="P-loop_NTPase"/>
</dbReference>
<comment type="caution">
    <text evidence="5">The sequence shown here is derived from an EMBL/GenBank/DDBJ whole genome shotgun (WGS) entry which is preliminary data.</text>
</comment>
<dbReference type="InterPro" id="IPR004482">
    <property type="entry name" value="Mg_chelat-rel"/>
</dbReference>
<dbReference type="Gene3D" id="3.40.50.300">
    <property type="entry name" value="P-loop containing nucleotide triphosphate hydrolases"/>
    <property type="match status" value="1"/>
</dbReference>
<dbReference type="Pfam" id="PF13335">
    <property type="entry name" value="Mg_chelatase_C"/>
    <property type="match status" value="1"/>
</dbReference>
<dbReference type="InterPro" id="IPR003593">
    <property type="entry name" value="AAA+_ATPase"/>
</dbReference>
<gene>
    <name evidence="5" type="ORF">J0A66_11285</name>
</gene>
<evidence type="ECO:0000256" key="3">
    <source>
        <dbReference type="ARBA" id="ARBA00022840"/>
    </source>
</evidence>
<dbReference type="NCBIfam" id="NF007365">
    <property type="entry name" value="PRK09862.1"/>
    <property type="match status" value="1"/>
</dbReference>
<dbReference type="InterPro" id="IPR001208">
    <property type="entry name" value="MCM_dom"/>
</dbReference>
<evidence type="ECO:0000259" key="4">
    <source>
        <dbReference type="PROSITE" id="PS50051"/>
    </source>
</evidence>
<dbReference type="Pfam" id="PF01078">
    <property type="entry name" value="Mg_chelatase"/>
    <property type="match status" value="1"/>
</dbReference>
<keyword evidence="2" id="KW-0547">Nucleotide-binding</keyword>
<dbReference type="InterPro" id="IPR025158">
    <property type="entry name" value="Mg_chelat-rel_C"/>
</dbReference>
<dbReference type="SUPFAM" id="SSF54211">
    <property type="entry name" value="Ribosomal protein S5 domain 2-like"/>
    <property type="match status" value="1"/>
</dbReference>
<keyword evidence="3" id="KW-0067">ATP-binding</keyword>
<keyword evidence="6" id="KW-1185">Reference proteome</keyword>